<gene>
    <name evidence="2" type="ORF">HSR121_1909</name>
</gene>
<name>A0A897N4R3_9EURY</name>
<reference evidence="2" key="1">
    <citation type="submission" date="2020-11" db="EMBL/GenBank/DDBJ databases">
        <title>Carbohydrate-dependent, anaerobic sulfur respiration: A novel catabolism in halophilic archaea.</title>
        <authorList>
            <person name="Sorokin D.Y."/>
            <person name="Messina E."/>
            <person name="Smedile F."/>
            <person name="La Cono V."/>
            <person name="Hallsworth J.E."/>
            <person name="Yakimov M.M."/>
        </authorList>
    </citation>
    <scope>NUCLEOTIDE SEQUENCE</scope>
    <source>
        <strain evidence="2">HSR12-1</strain>
    </source>
</reference>
<proteinExistence type="predicted"/>
<evidence type="ECO:0000313" key="3">
    <source>
        <dbReference type="Proteomes" id="UP000663525"/>
    </source>
</evidence>
<feature type="region of interest" description="Disordered" evidence="1">
    <location>
        <begin position="97"/>
        <end position="125"/>
    </location>
</feature>
<protein>
    <submittedName>
        <fullName evidence="2">Uncharacterized protein</fullName>
    </submittedName>
</protein>
<organism evidence="2 3">
    <name type="scientific">Halapricum desulfuricans</name>
    <dbReference type="NCBI Taxonomy" id="2841257"/>
    <lineage>
        <taxon>Archaea</taxon>
        <taxon>Methanobacteriati</taxon>
        <taxon>Methanobacteriota</taxon>
        <taxon>Stenosarchaea group</taxon>
        <taxon>Halobacteria</taxon>
        <taxon>Halobacteriales</taxon>
        <taxon>Haloarculaceae</taxon>
        <taxon>Halapricum</taxon>
    </lineage>
</organism>
<evidence type="ECO:0000313" key="2">
    <source>
        <dbReference type="EMBL" id="QSG06243.1"/>
    </source>
</evidence>
<dbReference type="Proteomes" id="UP000663525">
    <property type="component" value="Chromosome"/>
</dbReference>
<accession>A0A897N4R3</accession>
<dbReference type="EMBL" id="CP064787">
    <property type="protein sequence ID" value="QSG06243.1"/>
    <property type="molecule type" value="Genomic_DNA"/>
</dbReference>
<sequence>MYVTVAEIERGPTDAPGDAVKRLDAVHWSMTDIEPSNVPVYETDAERQMLWERNAGDGQPVVAVRNARRGWIVRYDLSHLDAELRPEAVQRLRDQVGDRRPYPTGTDPISQAEGVGGEAGPISGDLHESSELAARELAAYVSRFVFDREHWT</sequence>
<evidence type="ECO:0000256" key="1">
    <source>
        <dbReference type="SAM" id="MobiDB-lite"/>
    </source>
</evidence>
<dbReference type="AlphaFoldDB" id="A0A897N4R3"/>